<dbReference type="EMBL" id="SOAX01000003">
    <property type="protein sequence ID" value="TDT41445.1"/>
    <property type="molecule type" value="Genomic_DNA"/>
</dbReference>
<dbReference type="InterPro" id="IPR002925">
    <property type="entry name" value="Dienelactn_hydro"/>
</dbReference>
<dbReference type="InterPro" id="IPR026555">
    <property type="entry name" value="NSL3/Tex30"/>
</dbReference>
<dbReference type="GO" id="GO:0016787">
    <property type="term" value="F:hydrolase activity"/>
    <property type="evidence" value="ECO:0007669"/>
    <property type="project" value="UniProtKB-KW"/>
</dbReference>
<dbReference type="Proteomes" id="UP000295830">
    <property type="component" value="Unassembled WGS sequence"/>
</dbReference>
<dbReference type="AlphaFoldDB" id="A0A4R7JTT2"/>
<dbReference type="PANTHER" id="PTHR13136:SF11">
    <property type="entry name" value="TESTIS-EXPRESSED PROTEIN 30"/>
    <property type="match status" value="1"/>
</dbReference>
<keyword evidence="3" id="KW-1185">Reference proteome</keyword>
<evidence type="ECO:0000259" key="1">
    <source>
        <dbReference type="Pfam" id="PF01738"/>
    </source>
</evidence>
<evidence type="ECO:0000313" key="2">
    <source>
        <dbReference type="EMBL" id="TDT41445.1"/>
    </source>
</evidence>
<evidence type="ECO:0000313" key="3">
    <source>
        <dbReference type="Proteomes" id="UP000295830"/>
    </source>
</evidence>
<accession>A0A4R7JTT2</accession>
<organism evidence="2 3">
    <name type="scientific">Halospina denitrificans</name>
    <dbReference type="NCBI Taxonomy" id="332522"/>
    <lineage>
        <taxon>Bacteria</taxon>
        <taxon>Pseudomonadati</taxon>
        <taxon>Pseudomonadota</taxon>
        <taxon>Gammaproteobacteria</taxon>
        <taxon>Halospina</taxon>
    </lineage>
</organism>
<gene>
    <name evidence="2" type="ORF">DES49_1529</name>
</gene>
<sequence length="218" mass="23270">MTIPAPESVIVNTPDSQLNGDLTVPPGATGVVVFAHGSGSSRFSRRNRDVAQTLNEGGLATLLMDLLTAEEDERDRYTREYRFDIAMLGRRLVGAVDWLAQNPATHGLPIGCFGASTGAAAALIAAAERPQAVSAVVSRGGRADLAGDALTRVRAPTLLIVGGRDQPVIDMNLQARSRMQAVTELEIVDNATHLFEEPGALEQVAGLARDWFQTHCRD</sequence>
<feature type="domain" description="Dienelactone hydrolase" evidence="1">
    <location>
        <begin position="25"/>
        <end position="200"/>
    </location>
</feature>
<comment type="caution">
    <text evidence="2">The sequence shown here is derived from an EMBL/GenBank/DDBJ whole genome shotgun (WGS) entry which is preliminary data.</text>
</comment>
<name>A0A4R7JTT2_9GAMM</name>
<dbReference type="InterPro" id="IPR029058">
    <property type="entry name" value="AB_hydrolase_fold"/>
</dbReference>
<reference evidence="2 3" key="1">
    <citation type="submission" date="2019-03" db="EMBL/GenBank/DDBJ databases">
        <title>Genomic Encyclopedia of Type Strains, Phase IV (KMG-IV): sequencing the most valuable type-strain genomes for metagenomic binning, comparative biology and taxonomic classification.</title>
        <authorList>
            <person name="Goeker M."/>
        </authorList>
    </citation>
    <scope>NUCLEOTIDE SEQUENCE [LARGE SCALE GENOMIC DNA]</scope>
    <source>
        <strain evidence="2 3">DSM 15505</strain>
    </source>
</reference>
<proteinExistence type="predicted"/>
<dbReference type="RefSeq" id="WP_133735810.1">
    <property type="nucleotide sequence ID" value="NZ_SOAX01000003.1"/>
</dbReference>
<dbReference type="SUPFAM" id="SSF53474">
    <property type="entry name" value="alpha/beta-Hydrolases"/>
    <property type="match status" value="1"/>
</dbReference>
<dbReference type="Pfam" id="PF01738">
    <property type="entry name" value="DLH"/>
    <property type="match status" value="1"/>
</dbReference>
<dbReference type="Gene3D" id="3.40.50.1820">
    <property type="entry name" value="alpha/beta hydrolase"/>
    <property type="match status" value="1"/>
</dbReference>
<dbReference type="PANTHER" id="PTHR13136">
    <property type="entry name" value="TESTIS DEVELOPMENT PROTEIN PRTD"/>
    <property type="match status" value="1"/>
</dbReference>
<dbReference type="OrthoDB" id="9810066at2"/>
<protein>
    <submittedName>
        <fullName evidence="2">Dienelactone hydrolase</fullName>
    </submittedName>
</protein>
<keyword evidence="2" id="KW-0378">Hydrolase</keyword>